<dbReference type="Proteomes" id="UP000799770">
    <property type="component" value="Unassembled WGS sequence"/>
</dbReference>
<keyword evidence="2" id="KW-1185">Reference proteome</keyword>
<dbReference type="AlphaFoldDB" id="A0A6A5Z5M0"/>
<protein>
    <submittedName>
        <fullName evidence="1">Uncharacterized protein</fullName>
    </submittedName>
</protein>
<organism evidence="1 2">
    <name type="scientific">Lophiotrema nucula</name>
    <dbReference type="NCBI Taxonomy" id="690887"/>
    <lineage>
        <taxon>Eukaryota</taxon>
        <taxon>Fungi</taxon>
        <taxon>Dikarya</taxon>
        <taxon>Ascomycota</taxon>
        <taxon>Pezizomycotina</taxon>
        <taxon>Dothideomycetes</taxon>
        <taxon>Pleosporomycetidae</taxon>
        <taxon>Pleosporales</taxon>
        <taxon>Lophiotremataceae</taxon>
        <taxon>Lophiotrema</taxon>
    </lineage>
</organism>
<accession>A0A6A5Z5M0</accession>
<proteinExistence type="predicted"/>
<evidence type="ECO:0000313" key="1">
    <source>
        <dbReference type="EMBL" id="KAF2114137.1"/>
    </source>
</evidence>
<evidence type="ECO:0000313" key="2">
    <source>
        <dbReference type="Proteomes" id="UP000799770"/>
    </source>
</evidence>
<name>A0A6A5Z5M0_9PLEO</name>
<reference evidence="1" key="1">
    <citation type="journal article" date="2020" name="Stud. Mycol.">
        <title>101 Dothideomycetes genomes: a test case for predicting lifestyles and emergence of pathogens.</title>
        <authorList>
            <person name="Haridas S."/>
            <person name="Albert R."/>
            <person name="Binder M."/>
            <person name="Bloem J."/>
            <person name="Labutti K."/>
            <person name="Salamov A."/>
            <person name="Andreopoulos B."/>
            <person name="Baker S."/>
            <person name="Barry K."/>
            <person name="Bills G."/>
            <person name="Bluhm B."/>
            <person name="Cannon C."/>
            <person name="Castanera R."/>
            <person name="Culley D."/>
            <person name="Daum C."/>
            <person name="Ezra D."/>
            <person name="Gonzalez J."/>
            <person name="Henrissat B."/>
            <person name="Kuo A."/>
            <person name="Liang C."/>
            <person name="Lipzen A."/>
            <person name="Lutzoni F."/>
            <person name="Magnuson J."/>
            <person name="Mondo S."/>
            <person name="Nolan M."/>
            <person name="Ohm R."/>
            <person name="Pangilinan J."/>
            <person name="Park H.-J."/>
            <person name="Ramirez L."/>
            <person name="Alfaro M."/>
            <person name="Sun H."/>
            <person name="Tritt A."/>
            <person name="Yoshinaga Y."/>
            <person name="Zwiers L.-H."/>
            <person name="Turgeon B."/>
            <person name="Goodwin S."/>
            <person name="Spatafora J."/>
            <person name="Crous P."/>
            <person name="Grigoriev I."/>
        </authorList>
    </citation>
    <scope>NUCLEOTIDE SEQUENCE</scope>
    <source>
        <strain evidence="1">CBS 627.86</strain>
    </source>
</reference>
<dbReference type="EMBL" id="ML977326">
    <property type="protein sequence ID" value="KAF2114137.1"/>
    <property type="molecule type" value="Genomic_DNA"/>
</dbReference>
<gene>
    <name evidence="1" type="ORF">BDV96DRAFT_577650</name>
</gene>
<sequence length="200" mass="22285">MRMEPHGGSASLCKSVISIKLGTTSLHAFNDTSSWGFCFFAVKAFSEWSRLAHTGRRKKKSSNTSSTGQHYHSSCLTYVHERHVLSAVSSPRLISPHPVFSSICSRVQSSLSLHLVISCKTCFQPTHRLAAFRAAYYAFRCQHEKSNHRVEIETFIPRDHFPSLPVPFNQASAGMLRRATDLLPSRSCLLLSDRCAVMAG</sequence>